<dbReference type="PROSITE" id="PS51257">
    <property type="entry name" value="PROKAR_LIPOPROTEIN"/>
    <property type="match status" value="1"/>
</dbReference>
<dbReference type="Gene3D" id="2.50.20.10">
    <property type="entry name" value="Lipoprotein localisation LolA/LolB/LppX"/>
    <property type="match status" value="1"/>
</dbReference>
<feature type="chain" id="PRO_5046550625" evidence="1">
    <location>
        <begin position="27"/>
        <end position="259"/>
    </location>
</feature>
<accession>A0ABU3ABA1</accession>
<dbReference type="EMBL" id="JAVRHR010000001">
    <property type="protein sequence ID" value="MDT0606196.1"/>
    <property type="molecule type" value="Genomic_DNA"/>
</dbReference>
<evidence type="ECO:0000256" key="1">
    <source>
        <dbReference type="SAM" id="SignalP"/>
    </source>
</evidence>
<keyword evidence="1" id="KW-0732">Signal</keyword>
<organism evidence="2 3">
    <name type="scientific">Croceitalea rosinachiae</name>
    <dbReference type="NCBI Taxonomy" id="3075596"/>
    <lineage>
        <taxon>Bacteria</taxon>
        <taxon>Pseudomonadati</taxon>
        <taxon>Bacteroidota</taxon>
        <taxon>Flavobacteriia</taxon>
        <taxon>Flavobacteriales</taxon>
        <taxon>Flavobacteriaceae</taxon>
        <taxon>Croceitalea</taxon>
    </lineage>
</organism>
<evidence type="ECO:0000313" key="2">
    <source>
        <dbReference type="EMBL" id="MDT0606196.1"/>
    </source>
</evidence>
<name>A0ABU3ABA1_9FLAO</name>
<keyword evidence="3" id="KW-1185">Reference proteome</keyword>
<evidence type="ECO:0000313" key="3">
    <source>
        <dbReference type="Proteomes" id="UP001255246"/>
    </source>
</evidence>
<protein>
    <submittedName>
        <fullName evidence="2">DUF4292 domain-containing protein</fullName>
    </submittedName>
</protein>
<reference evidence="2 3" key="1">
    <citation type="submission" date="2023-09" db="EMBL/GenBank/DDBJ databases">
        <authorList>
            <person name="Rey-Velasco X."/>
        </authorList>
    </citation>
    <scope>NUCLEOTIDE SEQUENCE [LARGE SCALE GENOMIC DNA]</scope>
    <source>
        <strain evidence="2 3">F388</strain>
    </source>
</reference>
<feature type="signal peptide" evidence="1">
    <location>
        <begin position="1"/>
        <end position="26"/>
    </location>
</feature>
<sequence>MFAPVKILKSIILLLLLTSIVSCKSAKVIADGEIDASISSKKIIQNHYQNQLNFKTLSGRVKIDYSNGEDSQGVSVSLRMKKDEVIWISAPLGIVKVHITPDKVSFYNKLENEYFDGGFTYLSSILGTDVDFELVQNLLIGNAVLDLREEKYTTAVFEDKYSLKPKKKNELYKILFFLEPKNFKIAKQQISQPLQDRFLNMDYSYQEVANKVIPNTIKIKAVSDSKINNIALEYKSMEFDKELNFPYRIPKGFKEIVLK</sequence>
<dbReference type="Pfam" id="PF14125">
    <property type="entry name" value="DUF4292"/>
    <property type="match status" value="1"/>
</dbReference>
<gene>
    <name evidence="2" type="ORF">RM706_04105</name>
</gene>
<comment type="caution">
    <text evidence="2">The sequence shown here is derived from an EMBL/GenBank/DDBJ whole genome shotgun (WGS) entry which is preliminary data.</text>
</comment>
<proteinExistence type="predicted"/>
<dbReference type="RefSeq" id="WP_311349755.1">
    <property type="nucleotide sequence ID" value="NZ_JAVRHR010000001.1"/>
</dbReference>
<dbReference type="Proteomes" id="UP001255246">
    <property type="component" value="Unassembled WGS sequence"/>
</dbReference>
<dbReference type="InterPro" id="IPR025634">
    <property type="entry name" value="DUF4292"/>
</dbReference>